<dbReference type="InterPro" id="IPR027417">
    <property type="entry name" value="P-loop_NTPase"/>
</dbReference>
<dbReference type="PANTHER" id="PTHR23274">
    <property type="entry name" value="DNA HELICASE-RELATED"/>
    <property type="match status" value="1"/>
</dbReference>
<reference evidence="2" key="2">
    <citation type="submission" date="2022-03" db="EMBL/GenBank/DDBJ databases">
        <title>Draft title - Genomic analysis of global carrot germplasm unveils the trajectory of domestication and the origin of high carotenoid orange carrot.</title>
        <authorList>
            <person name="Iorizzo M."/>
            <person name="Ellison S."/>
            <person name="Senalik D."/>
            <person name="Macko-Podgorni A."/>
            <person name="Grzebelus D."/>
            <person name="Bostan H."/>
            <person name="Rolling W."/>
            <person name="Curaba J."/>
            <person name="Simon P."/>
        </authorList>
    </citation>
    <scope>NUCLEOTIDE SEQUENCE</scope>
    <source>
        <tissue evidence="2">Leaf</tissue>
    </source>
</reference>
<dbReference type="SUPFAM" id="SSF52540">
    <property type="entry name" value="P-loop containing nucleoside triphosphate hydrolases"/>
    <property type="match status" value="1"/>
</dbReference>
<dbReference type="InterPro" id="IPR049163">
    <property type="entry name" value="Pif1-like_2B_dom"/>
</dbReference>
<dbReference type="EMBL" id="CP093346">
    <property type="protein sequence ID" value="WOG95126.1"/>
    <property type="molecule type" value="Genomic_DNA"/>
</dbReference>
<accession>A0AAF0WUI9</accession>
<dbReference type="AlphaFoldDB" id="A0AAF0WUI9"/>
<gene>
    <name evidence="2" type="ORF">DCAR_0414428</name>
</gene>
<dbReference type="Gene3D" id="3.40.50.300">
    <property type="entry name" value="P-loop containing nucleotide triphosphate hydrolases"/>
    <property type="match status" value="1"/>
</dbReference>
<dbReference type="PANTHER" id="PTHR23274:SF51">
    <property type="entry name" value="OS03G0423850 PROTEIN"/>
    <property type="match status" value="1"/>
</dbReference>
<feature type="domain" description="DNA helicase Pif1-like 2B" evidence="1">
    <location>
        <begin position="73"/>
        <end position="118"/>
    </location>
</feature>
<dbReference type="GO" id="GO:0006260">
    <property type="term" value="P:DNA replication"/>
    <property type="evidence" value="ECO:0007669"/>
    <property type="project" value="TreeGrafter"/>
</dbReference>
<dbReference type="CDD" id="cd18809">
    <property type="entry name" value="SF1_C_RecD"/>
    <property type="match status" value="1"/>
</dbReference>
<name>A0AAF0WUI9_DAUCS</name>
<keyword evidence="3" id="KW-1185">Reference proteome</keyword>
<evidence type="ECO:0000259" key="1">
    <source>
        <dbReference type="Pfam" id="PF21530"/>
    </source>
</evidence>
<dbReference type="FunFam" id="3.40.50.300:FF:002884">
    <property type="entry name" value="ATP-dependent DNA helicase"/>
    <property type="match status" value="1"/>
</dbReference>
<sequence>MVNEIYAEMDQKHGDVEYLRNRAILTPLNEHVENVNINVLQRLPGEFKVYNSCDSICKGSTFSEADDVLYPPEFLNSLKFSGMPNHEIRVKIGAPIMLLRNLNAKKGLCNGTRLIITRCYPFLIEALILTGNRIGDTTYIPRINMCPADNTLPFNLKRKQFPIAVCYAMTVNKSQGQTVQNVGLYLPSPVFGHGQFYVAVSRVTSPTGLRIVVVDSVKDQTGLTKNVVYHEVFENLP</sequence>
<evidence type="ECO:0000313" key="2">
    <source>
        <dbReference type="EMBL" id="WOG95126.1"/>
    </source>
</evidence>
<dbReference type="Proteomes" id="UP000077755">
    <property type="component" value="Chromosome 4"/>
</dbReference>
<reference evidence="2" key="1">
    <citation type="journal article" date="2016" name="Nat. Genet.">
        <title>A high-quality carrot genome assembly provides new insights into carotenoid accumulation and asterid genome evolution.</title>
        <authorList>
            <person name="Iorizzo M."/>
            <person name="Ellison S."/>
            <person name="Senalik D."/>
            <person name="Zeng P."/>
            <person name="Satapoomin P."/>
            <person name="Huang J."/>
            <person name="Bowman M."/>
            <person name="Iovene M."/>
            <person name="Sanseverino W."/>
            <person name="Cavagnaro P."/>
            <person name="Yildiz M."/>
            <person name="Macko-Podgorni A."/>
            <person name="Moranska E."/>
            <person name="Grzebelus E."/>
            <person name="Grzebelus D."/>
            <person name="Ashrafi H."/>
            <person name="Zheng Z."/>
            <person name="Cheng S."/>
            <person name="Spooner D."/>
            <person name="Van Deynze A."/>
            <person name="Simon P."/>
        </authorList>
    </citation>
    <scope>NUCLEOTIDE SEQUENCE</scope>
    <source>
        <tissue evidence="2">Leaf</tissue>
    </source>
</reference>
<protein>
    <recommendedName>
        <fullName evidence="1">DNA helicase Pif1-like 2B domain-containing protein</fullName>
    </recommendedName>
</protein>
<organism evidence="2 3">
    <name type="scientific">Daucus carota subsp. sativus</name>
    <name type="common">Carrot</name>
    <dbReference type="NCBI Taxonomy" id="79200"/>
    <lineage>
        <taxon>Eukaryota</taxon>
        <taxon>Viridiplantae</taxon>
        <taxon>Streptophyta</taxon>
        <taxon>Embryophyta</taxon>
        <taxon>Tracheophyta</taxon>
        <taxon>Spermatophyta</taxon>
        <taxon>Magnoliopsida</taxon>
        <taxon>eudicotyledons</taxon>
        <taxon>Gunneridae</taxon>
        <taxon>Pentapetalae</taxon>
        <taxon>asterids</taxon>
        <taxon>campanulids</taxon>
        <taxon>Apiales</taxon>
        <taxon>Apiaceae</taxon>
        <taxon>Apioideae</taxon>
        <taxon>Scandiceae</taxon>
        <taxon>Daucinae</taxon>
        <taxon>Daucus</taxon>
        <taxon>Daucus sect. Daucus</taxon>
    </lineage>
</organism>
<proteinExistence type="predicted"/>
<dbReference type="GO" id="GO:0005657">
    <property type="term" value="C:replication fork"/>
    <property type="evidence" value="ECO:0007669"/>
    <property type="project" value="TreeGrafter"/>
</dbReference>
<dbReference type="Pfam" id="PF21530">
    <property type="entry name" value="Pif1_2B_dom"/>
    <property type="match status" value="1"/>
</dbReference>
<evidence type="ECO:0000313" key="3">
    <source>
        <dbReference type="Proteomes" id="UP000077755"/>
    </source>
</evidence>